<dbReference type="Proteomes" id="UP000216020">
    <property type="component" value="Unassembled WGS sequence"/>
</dbReference>
<keyword evidence="3" id="KW-1185">Reference proteome</keyword>
<dbReference type="RefSeq" id="WP_094853318.1">
    <property type="nucleotide sequence ID" value="NZ_NEVM01000002.1"/>
</dbReference>
<dbReference type="SUPFAM" id="SSF51197">
    <property type="entry name" value="Clavaminate synthase-like"/>
    <property type="match status" value="1"/>
</dbReference>
<dbReference type="PANTHER" id="PTHR20883:SF48">
    <property type="entry name" value="ECTOINE DIOXYGENASE"/>
    <property type="match status" value="1"/>
</dbReference>
<name>A0A261SC08_9BORD</name>
<dbReference type="GO" id="GO:0016706">
    <property type="term" value="F:2-oxoglutarate-dependent dioxygenase activity"/>
    <property type="evidence" value="ECO:0007669"/>
    <property type="project" value="UniProtKB-ARBA"/>
</dbReference>
<organism evidence="2 3">
    <name type="scientific">Bordetella genomosp. 10</name>
    <dbReference type="NCBI Taxonomy" id="1416804"/>
    <lineage>
        <taxon>Bacteria</taxon>
        <taxon>Pseudomonadati</taxon>
        <taxon>Pseudomonadota</taxon>
        <taxon>Betaproteobacteria</taxon>
        <taxon>Burkholderiales</taxon>
        <taxon>Alcaligenaceae</taxon>
        <taxon>Bordetella</taxon>
    </lineage>
</organism>
<proteinExistence type="predicted"/>
<accession>A0A261SC08</accession>
<gene>
    <name evidence="2" type="ORF">CAL29_12365</name>
</gene>
<dbReference type="PANTHER" id="PTHR20883">
    <property type="entry name" value="PHYTANOYL-COA DIOXYGENASE DOMAIN CONTAINING 1"/>
    <property type="match status" value="1"/>
</dbReference>
<reference evidence="3" key="1">
    <citation type="submission" date="2017-05" db="EMBL/GenBank/DDBJ databases">
        <title>Complete and WGS of Bordetella genogroups.</title>
        <authorList>
            <person name="Spilker T."/>
            <person name="Lipuma J."/>
        </authorList>
    </citation>
    <scope>NUCLEOTIDE SEQUENCE [LARGE SCALE GENOMIC DNA]</scope>
    <source>
        <strain evidence="3">AU16122</strain>
    </source>
</reference>
<dbReference type="GO" id="GO:0005506">
    <property type="term" value="F:iron ion binding"/>
    <property type="evidence" value="ECO:0007669"/>
    <property type="project" value="UniProtKB-ARBA"/>
</dbReference>
<dbReference type="OrthoDB" id="9791262at2"/>
<evidence type="ECO:0000313" key="3">
    <source>
        <dbReference type="Proteomes" id="UP000216020"/>
    </source>
</evidence>
<comment type="cofactor">
    <cofactor evidence="1">
        <name>Fe(2+)</name>
        <dbReference type="ChEBI" id="CHEBI:29033"/>
    </cofactor>
</comment>
<dbReference type="InterPro" id="IPR008775">
    <property type="entry name" value="Phytyl_CoA_dOase-like"/>
</dbReference>
<evidence type="ECO:0000256" key="1">
    <source>
        <dbReference type="ARBA" id="ARBA00001954"/>
    </source>
</evidence>
<sequence length="265" mass="29941">MELNAEQLARFDELGYIFIPECFTPKEIEVLRQAAADVLGQEREEVWREKNGAPRTAFACHTYNEACERLVHDPRLVEPLEQLFGERTYIHQFKINAKAAFAGDVWQWHQDFPTWHKDDGMPEPRAMNIAIFLDEVMPINGPLMIVPRSHKAGELESAHDLKTTSYPLWTPDNETITRLVEKDGIVAPTGKAGGVLMFHANILHASAGNITPYPRRIVYLTLSAVSNALRNPTRPDFIAHRDFTPVEKGADDALSRYADEHLATA</sequence>
<evidence type="ECO:0000313" key="2">
    <source>
        <dbReference type="EMBL" id="OZI34320.1"/>
    </source>
</evidence>
<comment type="caution">
    <text evidence="2">The sequence shown here is derived from an EMBL/GenBank/DDBJ whole genome shotgun (WGS) entry which is preliminary data.</text>
</comment>
<dbReference type="AlphaFoldDB" id="A0A261SC08"/>
<protein>
    <submittedName>
        <fullName evidence="2">Proline hydroxylase</fullName>
    </submittedName>
</protein>
<dbReference type="Gene3D" id="2.60.120.620">
    <property type="entry name" value="q2cbj1_9rhob like domain"/>
    <property type="match status" value="1"/>
</dbReference>
<dbReference type="EMBL" id="NEVM01000002">
    <property type="protein sequence ID" value="OZI34320.1"/>
    <property type="molecule type" value="Genomic_DNA"/>
</dbReference>
<dbReference type="Pfam" id="PF05721">
    <property type="entry name" value="PhyH"/>
    <property type="match status" value="1"/>
</dbReference>